<keyword evidence="2" id="KW-1185">Reference proteome</keyword>
<proteinExistence type="predicted"/>
<dbReference type="EMBL" id="JARFPL010000058">
    <property type="protein sequence ID" value="MDF0594269.1"/>
    <property type="molecule type" value="Genomic_DNA"/>
</dbReference>
<organism evidence="1 2">
    <name type="scientific">Candidatus Methanocrinis alkalitolerans</name>
    <dbReference type="NCBI Taxonomy" id="3033395"/>
    <lineage>
        <taxon>Archaea</taxon>
        <taxon>Methanobacteriati</taxon>
        <taxon>Methanobacteriota</taxon>
        <taxon>Stenosarchaea group</taxon>
        <taxon>Methanomicrobia</taxon>
        <taxon>Methanotrichales</taxon>
        <taxon>Methanotrichaceae</taxon>
        <taxon>Methanocrinis</taxon>
    </lineage>
</organism>
<evidence type="ECO:0000313" key="2">
    <source>
        <dbReference type="Proteomes" id="UP001215956"/>
    </source>
</evidence>
<dbReference type="RefSeq" id="WP_316969962.1">
    <property type="nucleotide sequence ID" value="NZ_JARFPL010000058.1"/>
</dbReference>
<gene>
    <name evidence="1" type="ORF">P0O24_11835</name>
</gene>
<dbReference type="Proteomes" id="UP001215956">
    <property type="component" value="Unassembled WGS sequence"/>
</dbReference>
<accession>A0ABT5XHS2</accession>
<protein>
    <submittedName>
        <fullName evidence="1">Uncharacterized protein</fullName>
    </submittedName>
</protein>
<reference evidence="1 2" key="1">
    <citation type="submission" date="2023-03" db="EMBL/GenBank/DDBJ databases">
        <title>Whole genome sequencing of Methanotrichaceae archaeon M04Ac.</title>
        <authorList>
            <person name="Khomyakova M.A."/>
            <person name="Merkel A.Y."/>
            <person name="Slobodkin A.I."/>
        </authorList>
    </citation>
    <scope>NUCLEOTIDE SEQUENCE [LARGE SCALE GENOMIC DNA]</scope>
    <source>
        <strain evidence="1 2">M04Ac</strain>
    </source>
</reference>
<name>A0ABT5XHS2_9EURY</name>
<comment type="caution">
    <text evidence="1">The sequence shown here is derived from an EMBL/GenBank/DDBJ whole genome shotgun (WGS) entry which is preliminary data.</text>
</comment>
<sequence length="88" mass="10200">MAKNNNPKTRGVSLKTPGDVRRIAQRVISDIFREQSQIEHAGKINQLLMTWLKGWELEKLSDVEKRLAALEEDVAKNKEARRDRPGRY</sequence>
<evidence type="ECO:0000313" key="1">
    <source>
        <dbReference type="EMBL" id="MDF0594269.1"/>
    </source>
</evidence>